<organism evidence="3 4">
    <name type="scientific">Synchytrium endobioticum</name>
    <dbReference type="NCBI Taxonomy" id="286115"/>
    <lineage>
        <taxon>Eukaryota</taxon>
        <taxon>Fungi</taxon>
        <taxon>Fungi incertae sedis</taxon>
        <taxon>Chytridiomycota</taxon>
        <taxon>Chytridiomycota incertae sedis</taxon>
        <taxon>Chytridiomycetes</taxon>
        <taxon>Synchytriales</taxon>
        <taxon>Synchytriaceae</taxon>
        <taxon>Synchytrium</taxon>
    </lineage>
</organism>
<feature type="region of interest" description="Disordered" evidence="1">
    <location>
        <begin position="166"/>
        <end position="213"/>
    </location>
</feature>
<feature type="compositionally biased region" description="Low complexity" evidence="1">
    <location>
        <begin position="171"/>
        <end position="186"/>
    </location>
</feature>
<dbReference type="EMBL" id="QEAN01000311">
    <property type="protein sequence ID" value="TPX40482.1"/>
    <property type="molecule type" value="Genomic_DNA"/>
</dbReference>
<accession>A0A507CKW1</accession>
<comment type="caution">
    <text evidence="3">The sequence shown here is derived from an EMBL/GenBank/DDBJ whole genome shotgun (WGS) entry which is preliminary data.</text>
</comment>
<sequence>MLRALITGQLLLLLCTVVQADNLVSLVGGVGGQCWGQGDQLTTNLGFTVKYNDHFPAEETGLPELITCGTYQGNPVNLDCATPKINGDNLGSLTINGGRCMKWATVDDQPGPWCTIKITRAGAGNTTQVGAANNTQGGAAGNDANKIDCLQIVLNVTATLNGTSVPVTLAGRNNPGDGNGNKNNTNQKPAQSNPAQPRATSTISAKPSAATLK</sequence>
<feature type="chain" id="PRO_5021460376" evidence="2">
    <location>
        <begin position="21"/>
        <end position="213"/>
    </location>
</feature>
<dbReference type="VEuPathDB" id="FungiDB:SeMB42_g05973"/>
<proteinExistence type="predicted"/>
<reference evidence="3 4" key="1">
    <citation type="journal article" date="2019" name="Sci. Rep.">
        <title>Comparative genomics of chytrid fungi reveal insights into the obligate biotrophic and pathogenic lifestyle of Synchytrium endobioticum.</title>
        <authorList>
            <person name="van de Vossenberg B.T.L.H."/>
            <person name="Warris S."/>
            <person name="Nguyen H.D.T."/>
            <person name="van Gent-Pelzer M.P.E."/>
            <person name="Joly D.L."/>
            <person name="van de Geest H.C."/>
            <person name="Bonants P.J.M."/>
            <person name="Smith D.S."/>
            <person name="Levesque C.A."/>
            <person name="van der Lee T.A.J."/>
        </authorList>
    </citation>
    <scope>NUCLEOTIDE SEQUENCE [LARGE SCALE GENOMIC DNA]</scope>
    <source>
        <strain evidence="3 4">MB42</strain>
    </source>
</reference>
<evidence type="ECO:0000256" key="2">
    <source>
        <dbReference type="SAM" id="SignalP"/>
    </source>
</evidence>
<protein>
    <submittedName>
        <fullName evidence="3">Uncharacterized protein</fullName>
    </submittedName>
</protein>
<evidence type="ECO:0000256" key="1">
    <source>
        <dbReference type="SAM" id="MobiDB-lite"/>
    </source>
</evidence>
<evidence type="ECO:0000313" key="3">
    <source>
        <dbReference type="EMBL" id="TPX40482.1"/>
    </source>
</evidence>
<feature type="compositionally biased region" description="Polar residues" evidence="1">
    <location>
        <begin position="187"/>
        <end position="205"/>
    </location>
</feature>
<keyword evidence="4" id="KW-1185">Reference proteome</keyword>
<keyword evidence="2" id="KW-0732">Signal</keyword>
<evidence type="ECO:0000313" key="4">
    <source>
        <dbReference type="Proteomes" id="UP000317494"/>
    </source>
</evidence>
<name>A0A507CKW1_9FUNG</name>
<dbReference type="Proteomes" id="UP000317494">
    <property type="component" value="Unassembled WGS sequence"/>
</dbReference>
<gene>
    <name evidence="3" type="ORF">SeMB42_g05973</name>
</gene>
<feature type="signal peptide" evidence="2">
    <location>
        <begin position="1"/>
        <end position="20"/>
    </location>
</feature>
<dbReference type="AlphaFoldDB" id="A0A507CKW1"/>